<keyword evidence="1" id="KW-0808">Transferase</keyword>
<evidence type="ECO:0000256" key="1">
    <source>
        <dbReference type="ARBA" id="ARBA00022679"/>
    </source>
</evidence>
<dbReference type="PANTHER" id="PTHR24348">
    <property type="entry name" value="SERINE/THREONINE-PROTEIN KINASE UNC-51-RELATED"/>
    <property type="match status" value="1"/>
</dbReference>
<dbReference type="GO" id="GO:0000045">
    <property type="term" value="P:autophagosome assembly"/>
    <property type="evidence" value="ECO:0007669"/>
    <property type="project" value="TreeGrafter"/>
</dbReference>
<reference evidence="6" key="1">
    <citation type="submission" date="2021-01" db="EMBL/GenBank/DDBJ databases">
        <authorList>
            <consortium name="Genoscope - CEA"/>
            <person name="William W."/>
        </authorList>
    </citation>
    <scope>NUCLEOTIDE SEQUENCE</scope>
</reference>
<evidence type="ECO:0000256" key="4">
    <source>
        <dbReference type="ARBA" id="ARBA00022840"/>
    </source>
</evidence>
<dbReference type="InterPro" id="IPR045269">
    <property type="entry name" value="Atg1-like"/>
</dbReference>
<dbReference type="GO" id="GO:0005524">
    <property type="term" value="F:ATP binding"/>
    <property type="evidence" value="ECO:0007669"/>
    <property type="project" value="UniProtKB-KW"/>
</dbReference>
<keyword evidence="7" id="KW-1185">Reference proteome</keyword>
<keyword evidence="2" id="KW-0547">Nucleotide-binding</keyword>
<dbReference type="PROSITE" id="PS50011">
    <property type="entry name" value="PROTEIN_KINASE_DOM"/>
    <property type="match status" value="1"/>
</dbReference>
<dbReference type="GO" id="GO:0005776">
    <property type="term" value="C:autophagosome"/>
    <property type="evidence" value="ECO:0007669"/>
    <property type="project" value="TreeGrafter"/>
</dbReference>
<name>A0A8S1Y8B9_PAROT</name>
<dbReference type="Pfam" id="PF00069">
    <property type="entry name" value="Pkinase"/>
    <property type="match status" value="1"/>
</dbReference>
<dbReference type="AlphaFoldDB" id="A0A8S1Y8B9"/>
<dbReference type="GO" id="GO:0000407">
    <property type="term" value="C:phagophore assembly site"/>
    <property type="evidence" value="ECO:0007669"/>
    <property type="project" value="TreeGrafter"/>
</dbReference>
<dbReference type="CDD" id="cd00180">
    <property type="entry name" value="PKc"/>
    <property type="match status" value="1"/>
</dbReference>
<keyword evidence="4" id="KW-0067">ATP-binding</keyword>
<dbReference type="PROSITE" id="PS00108">
    <property type="entry name" value="PROTEIN_KINASE_ST"/>
    <property type="match status" value="1"/>
</dbReference>
<accession>A0A8S1Y8B9</accession>
<dbReference type="InterPro" id="IPR008271">
    <property type="entry name" value="Ser/Thr_kinase_AS"/>
</dbReference>
<comment type="caution">
    <text evidence="6">The sequence shown here is derived from an EMBL/GenBank/DDBJ whole genome shotgun (WGS) entry which is preliminary data.</text>
</comment>
<evidence type="ECO:0000259" key="5">
    <source>
        <dbReference type="PROSITE" id="PS50011"/>
    </source>
</evidence>
<dbReference type="OMA" id="MFINGSQ"/>
<organism evidence="6 7">
    <name type="scientific">Paramecium octaurelia</name>
    <dbReference type="NCBI Taxonomy" id="43137"/>
    <lineage>
        <taxon>Eukaryota</taxon>
        <taxon>Sar</taxon>
        <taxon>Alveolata</taxon>
        <taxon>Ciliophora</taxon>
        <taxon>Intramacronucleata</taxon>
        <taxon>Oligohymenophorea</taxon>
        <taxon>Peniculida</taxon>
        <taxon>Parameciidae</taxon>
        <taxon>Paramecium</taxon>
    </lineage>
</organism>
<dbReference type="Proteomes" id="UP000683925">
    <property type="component" value="Unassembled WGS sequence"/>
</dbReference>
<dbReference type="InterPro" id="IPR000719">
    <property type="entry name" value="Prot_kinase_dom"/>
</dbReference>
<sequence>MDVRYSFKKQQKKIGKYTILEEIGQGSEGKVYKVECKKQLFALKQINRMFKVNLEVYKNIGENENLVQLIEIFSHQENQFEVYEYCEGGNLTQHMQKQKFDKNSIIQFIKQFCNGYKELYRNNIIHRDIKPDNIVFKKNQAKIADFGFARFVPNPEIKWELSIKCTPFYASPQLFQGCFSSKCDVWSLGLILFKMVYGFLPYQSNTNINEIKSFHMDIRNNRVPFPENDMPSVVNLIKQMLRYSEDDRISWVQIFEHPLVGQRDENELLVYSPRIIEEFDMRIYFEDKIQQLQLFNSLISNQESDLEQILIILNLWLSYILKLNGEINGQIVIKNLQQKQQMFINGSQANRIRSTVKEYQQLVEGQIRFINYLDQKRNSTFSMNNQNFQKMNCLEQKEQIESLNCSEEKKQQLKKIFKI</sequence>
<evidence type="ECO:0000313" key="6">
    <source>
        <dbReference type="EMBL" id="CAD8207784.1"/>
    </source>
</evidence>
<dbReference type="PANTHER" id="PTHR24348:SF22">
    <property type="entry name" value="NON-SPECIFIC SERINE_THREONINE PROTEIN KINASE"/>
    <property type="match status" value="1"/>
</dbReference>
<feature type="domain" description="Protein kinase" evidence="5">
    <location>
        <begin position="17"/>
        <end position="260"/>
    </location>
</feature>
<dbReference type="GO" id="GO:0004674">
    <property type="term" value="F:protein serine/threonine kinase activity"/>
    <property type="evidence" value="ECO:0007669"/>
    <property type="project" value="InterPro"/>
</dbReference>
<dbReference type="GO" id="GO:0005829">
    <property type="term" value="C:cytosol"/>
    <property type="evidence" value="ECO:0007669"/>
    <property type="project" value="TreeGrafter"/>
</dbReference>
<dbReference type="EMBL" id="CAJJDP010000143">
    <property type="protein sequence ID" value="CAD8207784.1"/>
    <property type="molecule type" value="Genomic_DNA"/>
</dbReference>
<evidence type="ECO:0000256" key="2">
    <source>
        <dbReference type="ARBA" id="ARBA00022741"/>
    </source>
</evidence>
<evidence type="ECO:0000313" key="7">
    <source>
        <dbReference type="Proteomes" id="UP000683925"/>
    </source>
</evidence>
<protein>
    <recommendedName>
        <fullName evidence="5">Protein kinase domain-containing protein</fullName>
    </recommendedName>
</protein>
<evidence type="ECO:0000256" key="3">
    <source>
        <dbReference type="ARBA" id="ARBA00022777"/>
    </source>
</evidence>
<dbReference type="OrthoDB" id="5337378at2759"/>
<dbReference type="SMART" id="SM00220">
    <property type="entry name" value="S_TKc"/>
    <property type="match status" value="1"/>
</dbReference>
<keyword evidence="3" id="KW-0418">Kinase</keyword>
<dbReference type="GO" id="GO:0010506">
    <property type="term" value="P:regulation of autophagy"/>
    <property type="evidence" value="ECO:0007669"/>
    <property type="project" value="InterPro"/>
</dbReference>
<dbReference type="GO" id="GO:0016020">
    <property type="term" value="C:membrane"/>
    <property type="evidence" value="ECO:0007669"/>
    <property type="project" value="TreeGrafter"/>
</dbReference>
<gene>
    <name evidence="6" type="ORF">POCTA_138.1.T1420034</name>
</gene>
<proteinExistence type="predicted"/>